<dbReference type="InParanoid" id="V4TA68"/>
<organism evidence="1 2">
    <name type="scientific">Citrus clementina</name>
    <name type="common">Clementine</name>
    <name type="synonym">Citrus deliciosa x Citrus sinensis</name>
    <dbReference type="NCBI Taxonomy" id="85681"/>
    <lineage>
        <taxon>Eukaryota</taxon>
        <taxon>Viridiplantae</taxon>
        <taxon>Streptophyta</taxon>
        <taxon>Embryophyta</taxon>
        <taxon>Tracheophyta</taxon>
        <taxon>Spermatophyta</taxon>
        <taxon>Magnoliopsida</taxon>
        <taxon>eudicotyledons</taxon>
        <taxon>Gunneridae</taxon>
        <taxon>Pentapetalae</taxon>
        <taxon>rosids</taxon>
        <taxon>malvids</taxon>
        <taxon>Sapindales</taxon>
        <taxon>Rutaceae</taxon>
        <taxon>Aurantioideae</taxon>
        <taxon>Citrus</taxon>
    </lineage>
</organism>
<sequence>MHVNNPSSTIICTDGNCLVVSSSIAYCSRVKFVRVCIYPICRRLITNRLLNNFNFDMFLIELDGYAIHIHSGYSIRASIRQVISKICLLLVSICTKVGINVK</sequence>
<dbReference type="Gramene" id="ESR46496">
    <property type="protein sequence ID" value="ESR46496"/>
    <property type="gene ID" value="CICLE_v10002935mg"/>
</dbReference>
<dbReference type="Proteomes" id="UP000030687">
    <property type="component" value="Unassembled WGS sequence"/>
</dbReference>
<dbReference type="EMBL" id="KI536799">
    <property type="protein sequence ID" value="ESR46496.1"/>
    <property type="molecule type" value="Genomic_DNA"/>
</dbReference>
<dbReference type="AlphaFoldDB" id="V4TA68"/>
<protein>
    <submittedName>
        <fullName evidence="1">Uncharacterized protein</fullName>
    </submittedName>
</protein>
<evidence type="ECO:0000313" key="2">
    <source>
        <dbReference type="Proteomes" id="UP000030687"/>
    </source>
</evidence>
<proteinExistence type="predicted"/>
<evidence type="ECO:0000313" key="1">
    <source>
        <dbReference type="EMBL" id="ESR46496.1"/>
    </source>
</evidence>
<gene>
    <name evidence="1" type="ORF">CICLE_v10002935mg</name>
</gene>
<reference evidence="1 2" key="1">
    <citation type="submission" date="2013-10" db="EMBL/GenBank/DDBJ databases">
        <authorList>
            <consortium name="International Citrus Genome Consortium"/>
            <person name="Jenkins J."/>
            <person name="Schmutz J."/>
            <person name="Prochnik S."/>
            <person name="Rokhsar D."/>
            <person name="Gmitter F."/>
            <person name="Ollitrault P."/>
            <person name="Machado M."/>
            <person name="Talon M."/>
            <person name="Wincker P."/>
            <person name="Jaillon O."/>
            <person name="Morgante M."/>
        </authorList>
    </citation>
    <scope>NUCLEOTIDE SEQUENCE</scope>
    <source>
        <strain evidence="2">cv. Clemenules</strain>
    </source>
</reference>
<keyword evidence="2" id="KW-1185">Reference proteome</keyword>
<accession>V4TA68</accession>
<name>V4TA68_CITCL</name>
<dbReference type="KEGG" id="cic:CICLE_v10002935mg"/>